<dbReference type="KEGG" id="mee:DA075_10360"/>
<protein>
    <submittedName>
        <fullName evidence="1">Uncharacterized protein</fullName>
    </submittedName>
</protein>
<sequence>MSDGPIIWRHTWPERGPDFVAILAGGQLGRIYKTHPDGLGRREWVWSLTYPAATRLTKAGRAASKAEAVEAVRAGLDEALRWHAERDQPLLLWRDEKGPDPMTDWLRGPLRLVIGQDVPWPEGWGQTQKCPQQGDPGGLK</sequence>
<dbReference type="Proteomes" id="UP000244755">
    <property type="component" value="Chromosome 1"/>
</dbReference>
<accession>A0A2R4WI92</accession>
<keyword evidence="2" id="KW-1185">Reference proteome</keyword>
<dbReference type="OrthoDB" id="7995555at2"/>
<evidence type="ECO:0000313" key="1">
    <source>
        <dbReference type="EMBL" id="AWB21264.1"/>
    </source>
</evidence>
<dbReference type="EMBL" id="CP028843">
    <property type="protein sequence ID" value="AWB21264.1"/>
    <property type="molecule type" value="Genomic_DNA"/>
</dbReference>
<reference evidence="1 2" key="1">
    <citation type="submission" date="2018-04" db="EMBL/GenBank/DDBJ databases">
        <title>Methylobacterium sp. PR1016A genome.</title>
        <authorList>
            <person name="Park W."/>
        </authorList>
    </citation>
    <scope>NUCLEOTIDE SEQUENCE [LARGE SCALE GENOMIC DNA]</scope>
    <source>
        <strain evidence="1 2">PR1016A</strain>
    </source>
</reference>
<dbReference type="AlphaFoldDB" id="A0A2R4WI92"/>
<dbReference type="RefSeq" id="WP_099953140.1">
    <property type="nucleotide sequence ID" value="NZ_CP028843.1"/>
</dbReference>
<organism evidence="1 2">
    <name type="scientific">Methylobacterium currus</name>
    <dbReference type="NCBI Taxonomy" id="2051553"/>
    <lineage>
        <taxon>Bacteria</taxon>
        <taxon>Pseudomonadati</taxon>
        <taxon>Pseudomonadota</taxon>
        <taxon>Alphaproteobacteria</taxon>
        <taxon>Hyphomicrobiales</taxon>
        <taxon>Methylobacteriaceae</taxon>
        <taxon>Methylobacterium</taxon>
    </lineage>
</organism>
<proteinExistence type="predicted"/>
<name>A0A2R4WI92_9HYPH</name>
<gene>
    <name evidence="1" type="ORF">DA075_10360</name>
</gene>
<evidence type="ECO:0000313" key="2">
    <source>
        <dbReference type="Proteomes" id="UP000244755"/>
    </source>
</evidence>